<proteinExistence type="predicted"/>
<keyword evidence="1" id="KW-1133">Transmembrane helix</keyword>
<accession>A0A7H1BIW0</accession>
<evidence type="ECO:0000313" key="3">
    <source>
        <dbReference type="Proteomes" id="UP000516428"/>
    </source>
</evidence>
<gene>
    <name evidence="2" type="ORF">IAG42_11910</name>
</gene>
<keyword evidence="3" id="KW-1185">Reference proteome</keyword>
<feature type="transmembrane region" description="Helical" evidence="1">
    <location>
        <begin position="74"/>
        <end position="92"/>
    </location>
</feature>
<dbReference type="Proteomes" id="UP000516428">
    <property type="component" value="Chromosome"/>
</dbReference>
<keyword evidence="1" id="KW-0812">Transmembrane</keyword>
<feature type="transmembrane region" description="Helical" evidence="1">
    <location>
        <begin position="98"/>
        <end position="119"/>
    </location>
</feature>
<feature type="transmembrane region" description="Helical" evidence="1">
    <location>
        <begin position="266"/>
        <end position="287"/>
    </location>
</feature>
<dbReference type="EMBL" id="CP061281">
    <property type="protein sequence ID" value="QNS08665.1"/>
    <property type="molecule type" value="Genomic_DNA"/>
</dbReference>
<reference evidence="2 3" key="1">
    <citation type="submission" date="2020-09" db="EMBL/GenBank/DDBJ databases">
        <title>A novel species.</title>
        <authorList>
            <person name="Gao J."/>
        </authorList>
    </citation>
    <scope>NUCLEOTIDE SEQUENCE [LARGE SCALE GENOMIC DNA]</scope>
    <source>
        <strain evidence="2 3">CRXT-Y-14</strain>
    </source>
</reference>
<evidence type="ECO:0008006" key="4">
    <source>
        <dbReference type="Google" id="ProtNLM"/>
    </source>
</evidence>
<organism evidence="2 3">
    <name type="scientific">Streptomyces xanthii</name>
    <dbReference type="NCBI Taxonomy" id="2768069"/>
    <lineage>
        <taxon>Bacteria</taxon>
        <taxon>Bacillati</taxon>
        <taxon>Actinomycetota</taxon>
        <taxon>Actinomycetes</taxon>
        <taxon>Kitasatosporales</taxon>
        <taxon>Streptomycetaceae</taxon>
        <taxon>Streptomyces</taxon>
    </lineage>
</organism>
<protein>
    <recommendedName>
        <fullName evidence="4">Integral membrane protein</fullName>
    </recommendedName>
</protein>
<evidence type="ECO:0000256" key="1">
    <source>
        <dbReference type="SAM" id="Phobius"/>
    </source>
</evidence>
<dbReference type="AlphaFoldDB" id="A0A7H1BIW0"/>
<feature type="transmembrane region" description="Helical" evidence="1">
    <location>
        <begin position="213"/>
        <end position="236"/>
    </location>
</feature>
<keyword evidence="1" id="KW-0472">Membrane</keyword>
<dbReference type="KEGG" id="sxn:IAG42_11910"/>
<evidence type="ECO:0000313" key="2">
    <source>
        <dbReference type="EMBL" id="QNS08665.1"/>
    </source>
</evidence>
<name>A0A7H1BIW0_9ACTN</name>
<feature type="transmembrane region" description="Helical" evidence="1">
    <location>
        <begin position="168"/>
        <end position="192"/>
    </location>
</feature>
<feature type="transmembrane region" description="Helical" evidence="1">
    <location>
        <begin position="307"/>
        <end position="326"/>
    </location>
</feature>
<sequence>MHRHRDLCERAVDPLEIAAGLEARGVTDRTAARYRHKDVFSLAEEMYARVPRTGDPVEPHPTAPPGRTGPRGTWAVLALLPGVVGALTLFAVENTSGVSRLTLGCAGVLVVGAALRAALRRGPLRAGEGPPAPSTGLWVWWLLTYATLGDGLLSEALAGGPDEAWSPATAPLLALAVSVAPGTWCAYLFMAGARRRLATSRGLAEFAASARPLLLGCVLLFAVILAALLAGAGAVLDQDIDYAGTTSLGVLLLLSRLLAAHGRTHAPAVVLGAAAAIEALAVSMVFAARLPGCEFAGAPVETLVDTAGTGVVPAIACTVAALALLAHAGRTLTQASAHAGPDATAGAAP</sequence>
<feature type="transmembrane region" description="Helical" evidence="1">
    <location>
        <begin position="242"/>
        <end position="259"/>
    </location>
</feature>